<evidence type="ECO:0000313" key="2">
    <source>
        <dbReference type="Proteomes" id="UP000696184"/>
    </source>
</evidence>
<organism evidence="1 2">
    <name type="scientific">Xenorhabdus lircayensis</name>
    <dbReference type="NCBI Taxonomy" id="2763499"/>
    <lineage>
        <taxon>Bacteria</taxon>
        <taxon>Pseudomonadati</taxon>
        <taxon>Pseudomonadota</taxon>
        <taxon>Gammaproteobacteria</taxon>
        <taxon>Enterobacterales</taxon>
        <taxon>Morganellaceae</taxon>
        <taxon>Xenorhabdus</taxon>
    </lineage>
</organism>
<dbReference type="EMBL" id="JACOII010000088">
    <property type="protein sequence ID" value="MBI6550759.1"/>
    <property type="molecule type" value="Genomic_DNA"/>
</dbReference>
<proteinExistence type="predicted"/>
<dbReference type="SUPFAM" id="SSF55073">
    <property type="entry name" value="Nucleotide cyclase"/>
    <property type="match status" value="1"/>
</dbReference>
<evidence type="ECO:0000313" key="1">
    <source>
        <dbReference type="EMBL" id="MBI6550759.1"/>
    </source>
</evidence>
<dbReference type="Proteomes" id="UP000696184">
    <property type="component" value="Unassembled WGS sequence"/>
</dbReference>
<dbReference type="RefSeq" id="WP_198691501.1">
    <property type="nucleotide sequence ID" value="NZ_CAWPUD010000091.1"/>
</dbReference>
<name>A0ABS0UA48_9GAMM</name>
<sequence>MLSLNQKTSLRKIINDSLNKAEKHWRDGGYLLALNRVGFESVNASAMDSAEPSKIPGHTIVQDGETVIDTFIAFVADMRDSSKHLMCATSPKKSKVSGLERVYYETSALLPAIGYVVREEEGNVTEYLGDGALALFRVEKDNKKEAIYAAHRAAKNAIGDARDIVNEILKERYELPELDIGVGLAISQTLVTLVGYPEKHPKAFGECVFRATKLSSGRNEIISDINLKAIWPSSKGGTLRFTSKSINNVDGYVLGTAT</sequence>
<protein>
    <submittedName>
        <fullName evidence="1">Adenylate/guanylate cyclase</fullName>
    </submittedName>
</protein>
<accession>A0ABS0UA48</accession>
<keyword evidence="2" id="KW-1185">Reference proteome</keyword>
<reference evidence="1 2" key="1">
    <citation type="submission" date="2020-08" db="EMBL/GenBank/DDBJ databases">
        <title>Description of Xenorhabdus lircayensis sp. nov., the symbiotic bacterium associated with the entomopathogenic nematode Steirnernema unicornum.</title>
        <authorList>
            <person name="Castaneda-Alvarez C."/>
            <person name="Prodan S."/>
            <person name="Zamorano A."/>
            <person name="San-Blas E."/>
            <person name="Aballay E."/>
        </authorList>
    </citation>
    <scope>NUCLEOTIDE SEQUENCE [LARGE SCALE GENOMIC DNA]</scope>
    <source>
        <strain evidence="1 2">VLS</strain>
    </source>
</reference>
<gene>
    <name evidence="1" type="ORF">H8A87_19300</name>
</gene>
<dbReference type="InterPro" id="IPR029787">
    <property type="entry name" value="Nucleotide_cyclase"/>
</dbReference>
<comment type="caution">
    <text evidence="1">The sequence shown here is derived from an EMBL/GenBank/DDBJ whole genome shotgun (WGS) entry which is preliminary data.</text>
</comment>
<dbReference type="Gene3D" id="3.30.70.1230">
    <property type="entry name" value="Nucleotide cyclase"/>
    <property type="match status" value="1"/>
</dbReference>